<feature type="domain" description="Arginyl tRNA synthetase N-terminal" evidence="2">
    <location>
        <begin position="6"/>
        <end position="72"/>
    </location>
</feature>
<gene>
    <name evidence="3" type="ORF">B1A_18010</name>
</gene>
<dbReference type="GO" id="GO:0006420">
    <property type="term" value="P:arginyl-tRNA aminoacylation"/>
    <property type="evidence" value="ECO:0007669"/>
    <property type="project" value="InterPro"/>
</dbReference>
<accession>T0YVZ3</accession>
<reference evidence="3" key="1">
    <citation type="submission" date="2013-08" db="EMBL/GenBank/DDBJ databases">
        <authorList>
            <person name="Mendez C."/>
            <person name="Richter M."/>
            <person name="Ferrer M."/>
            <person name="Sanchez J."/>
        </authorList>
    </citation>
    <scope>NUCLEOTIDE SEQUENCE</scope>
</reference>
<dbReference type="AlphaFoldDB" id="T0YVZ3"/>
<name>T0YVZ3_9ZZZZ</name>
<dbReference type="GO" id="GO:0005737">
    <property type="term" value="C:cytoplasm"/>
    <property type="evidence" value="ECO:0007669"/>
    <property type="project" value="InterPro"/>
</dbReference>
<sequence>MSSTYDELASRLRQAFAALAPGADPVLRLSERGDYQANGVMALAKQLGRPPREVAADVLAHLDLEDWAEVGGGRTRVPQPHADRVAPGAPTAV</sequence>
<proteinExistence type="predicted"/>
<feature type="region of interest" description="Disordered" evidence="1">
    <location>
        <begin position="71"/>
        <end position="93"/>
    </location>
</feature>
<protein>
    <submittedName>
        <fullName evidence="3">Arginyl-Trna Synthetase</fullName>
    </submittedName>
</protein>
<keyword evidence="3" id="KW-0436">Ligase</keyword>
<comment type="caution">
    <text evidence="3">The sequence shown here is derived from an EMBL/GenBank/DDBJ whole genome shotgun (WGS) entry which is preliminary data.</text>
</comment>
<evidence type="ECO:0000259" key="2">
    <source>
        <dbReference type="SMART" id="SM01016"/>
    </source>
</evidence>
<dbReference type="Pfam" id="PF03485">
    <property type="entry name" value="Arg_tRNA_synt_N"/>
    <property type="match status" value="1"/>
</dbReference>
<dbReference type="SMART" id="SM01016">
    <property type="entry name" value="Arg_tRNA_synt_N"/>
    <property type="match status" value="1"/>
</dbReference>
<evidence type="ECO:0000313" key="3">
    <source>
        <dbReference type="EMBL" id="EQD36082.1"/>
    </source>
</evidence>
<dbReference type="InterPro" id="IPR005148">
    <property type="entry name" value="Arg-tRNA-synth_N"/>
</dbReference>
<reference evidence="3" key="2">
    <citation type="journal article" date="2014" name="ISME J.">
        <title>Microbial stratification in low pH oxic and suboxic macroscopic growths along an acid mine drainage.</title>
        <authorList>
            <person name="Mendez-Garcia C."/>
            <person name="Mesa V."/>
            <person name="Sprenger R.R."/>
            <person name="Richter M."/>
            <person name="Diez M.S."/>
            <person name="Solano J."/>
            <person name="Bargiela R."/>
            <person name="Golyshina O.V."/>
            <person name="Manteca A."/>
            <person name="Ramos J.L."/>
            <person name="Gallego J.R."/>
            <person name="Llorente I."/>
            <person name="Martins Dos Santos V.A."/>
            <person name="Jensen O.N."/>
            <person name="Pelaez A.I."/>
            <person name="Sanchez J."/>
            <person name="Ferrer M."/>
        </authorList>
    </citation>
    <scope>NUCLEOTIDE SEQUENCE</scope>
</reference>
<keyword evidence="3" id="KW-0030">Aminoacyl-tRNA synthetase</keyword>
<dbReference type="InterPro" id="IPR036695">
    <property type="entry name" value="Arg-tRNA-synth_N_sf"/>
</dbReference>
<evidence type="ECO:0000256" key="1">
    <source>
        <dbReference type="SAM" id="MobiDB-lite"/>
    </source>
</evidence>
<dbReference type="EMBL" id="AUZX01013266">
    <property type="protein sequence ID" value="EQD36082.1"/>
    <property type="molecule type" value="Genomic_DNA"/>
</dbReference>
<organism evidence="3">
    <name type="scientific">mine drainage metagenome</name>
    <dbReference type="NCBI Taxonomy" id="410659"/>
    <lineage>
        <taxon>unclassified sequences</taxon>
        <taxon>metagenomes</taxon>
        <taxon>ecological metagenomes</taxon>
    </lineage>
</organism>
<dbReference type="GO" id="GO:0004814">
    <property type="term" value="F:arginine-tRNA ligase activity"/>
    <property type="evidence" value="ECO:0007669"/>
    <property type="project" value="InterPro"/>
</dbReference>
<dbReference type="SUPFAM" id="SSF55190">
    <property type="entry name" value="Arginyl-tRNA synthetase (ArgRS), N-terminal 'additional' domain"/>
    <property type="match status" value="1"/>
</dbReference>
<dbReference type="GO" id="GO:0005524">
    <property type="term" value="F:ATP binding"/>
    <property type="evidence" value="ECO:0007669"/>
    <property type="project" value="InterPro"/>
</dbReference>
<feature type="non-terminal residue" evidence="3">
    <location>
        <position position="93"/>
    </location>
</feature>
<dbReference type="Gene3D" id="3.30.1360.70">
    <property type="entry name" value="Arginyl tRNA synthetase N-terminal domain"/>
    <property type="match status" value="1"/>
</dbReference>